<gene>
    <name evidence="2" type="ORF">DXH95_11730</name>
</gene>
<keyword evidence="1" id="KW-0472">Membrane</keyword>
<evidence type="ECO:0008006" key="4">
    <source>
        <dbReference type="Google" id="ProtNLM"/>
    </source>
</evidence>
<keyword evidence="3" id="KW-1185">Reference proteome</keyword>
<name>A0A371B5A4_9SPHN</name>
<dbReference type="AlphaFoldDB" id="A0A371B5A4"/>
<dbReference type="EMBL" id="QRGP01000002">
    <property type="protein sequence ID" value="RDV02623.1"/>
    <property type="molecule type" value="Genomic_DNA"/>
</dbReference>
<comment type="caution">
    <text evidence="2">The sequence shown here is derived from an EMBL/GenBank/DDBJ whole genome shotgun (WGS) entry which is preliminary data.</text>
</comment>
<reference evidence="3" key="1">
    <citation type="submission" date="2018-08" db="EMBL/GenBank/DDBJ databases">
        <authorList>
            <person name="Kim S.-J."/>
            <person name="Jung G.-Y."/>
        </authorList>
    </citation>
    <scope>NUCLEOTIDE SEQUENCE [LARGE SCALE GENOMIC DNA]</scope>
    <source>
        <strain evidence="3">GY_G</strain>
    </source>
</reference>
<evidence type="ECO:0000313" key="3">
    <source>
        <dbReference type="Proteomes" id="UP000263833"/>
    </source>
</evidence>
<evidence type="ECO:0000256" key="1">
    <source>
        <dbReference type="SAM" id="Phobius"/>
    </source>
</evidence>
<organism evidence="2 3">
    <name type="scientific">Sphingorhabdus pulchriflava</name>
    <dbReference type="NCBI Taxonomy" id="2292257"/>
    <lineage>
        <taxon>Bacteria</taxon>
        <taxon>Pseudomonadati</taxon>
        <taxon>Pseudomonadota</taxon>
        <taxon>Alphaproteobacteria</taxon>
        <taxon>Sphingomonadales</taxon>
        <taxon>Sphingomonadaceae</taxon>
        <taxon>Sphingorhabdus</taxon>
    </lineage>
</organism>
<keyword evidence="1" id="KW-1133">Transmembrane helix</keyword>
<dbReference type="OrthoDB" id="7502743at2"/>
<dbReference type="RefSeq" id="WP_115549727.1">
    <property type="nucleotide sequence ID" value="NZ_QRGP01000002.1"/>
</dbReference>
<protein>
    <recommendedName>
        <fullName evidence="4">Anti-sigma factor</fullName>
    </recommendedName>
</protein>
<sequence>MADRAETIAAYLDGNLTGEARARFEAEMRDDAALAAEVHQWQASDAMVRAAFPLSEDGIDAALLERLGLGTVEGEAKALPVAANDNRWSWGRIGLVGGALAASLAIAMVLFQPEAGGFADDQQFQIAMEKLPSGQTRELASGDTVGPVLTFRAGDGRFCREFSGENTGGGIACRSGGKWTIEAQAKYGAVVGNGSEIGTAAGSEPAALDTAMERLKASDPLNGDKEKIAISLGWIQ</sequence>
<proteinExistence type="predicted"/>
<dbReference type="Proteomes" id="UP000263833">
    <property type="component" value="Unassembled WGS sequence"/>
</dbReference>
<evidence type="ECO:0000313" key="2">
    <source>
        <dbReference type="EMBL" id="RDV02623.1"/>
    </source>
</evidence>
<feature type="transmembrane region" description="Helical" evidence="1">
    <location>
        <begin position="93"/>
        <end position="111"/>
    </location>
</feature>
<accession>A0A371B5A4</accession>
<keyword evidence="1" id="KW-0812">Transmembrane</keyword>